<feature type="compositionally biased region" description="Low complexity" evidence="1">
    <location>
        <begin position="202"/>
        <end position="224"/>
    </location>
</feature>
<dbReference type="RefSeq" id="WP_050056489.1">
    <property type="nucleotide sequence ID" value="NZ_CAQI01000053.1"/>
</dbReference>
<feature type="transmembrane region" description="Helical" evidence="2">
    <location>
        <begin position="77"/>
        <end position="99"/>
    </location>
</feature>
<sequence>MTPHANVLPGLVDEMLLDAGFGQDDALRSALLSLGALASLPAPAPSGDLAALLAEDGGGSAGDELARRRWLRAHRPTVVGIALIAGMGMGAGGVAASSLPPGQPGSPSIQHLLKDWAPGWSLPVPQAAAGSVRPEAVPGSPSEAGQPADSGPEVSEAAGSPPSSGGAAEDPAVSRRGPAPAEIPAAPGADGRANGPARAGQGVAEGAGKADAGAAAPAKEGAAGQPEHAAGQGTPGVSDAPSTVVGAVPGVLAGVAGETLQSAADTAGSALAAVPGKSWLQKFNR</sequence>
<proteinExistence type="predicted"/>
<keyword evidence="2" id="KW-0472">Membrane</keyword>
<dbReference type="STRING" id="861266.ARTSIC4J27_3639"/>
<comment type="caution">
    <text evidence="3">The sequence shown here is derived from an EMBL/GenBank/DDBJ whole genome shotgun (WGS) entry which is preliminary data.</text>
</comment>
<accession>A0A024H7C5</accession>
<evidence type="ECO:0000313" key="3">
    <source>
        <dbReference type="EMBL" id="CCQ47646.1"/>
    </source>
</evidence>
<dbReference type="Proteomes" id="UP000035722">
    <property type="component" value="Unassembled WGS sequence"/>
</dbReference>
<evidence type="ECO:0000256" key="2">
    <source>
        <dbReference type="SAM" id="Phobius"/>
    </source>
</evidence>
<feature type="compositionally biased region" description="Low complexity" evidence="1">
    <location>
        <begin position="177"/>
        <end position="191"/>
    </location>
</feature>
<gene>
    <name evidence="3" type="ORF">ARTSIC4J27_3639</name>
</gene>
<feature type="compositionally biased region" description="Low complexity" evidence="1">
    <location>
        <begin position="152"/>
        <end position="169"/>
    </location>
</feature>
<dbReference type="EMBL" id="CAQI01000053">
    <property type="protein sequence ID" value="CCQ47646.1"/>
    <property type="molecule type" value="Genomic_DNA"/>
</dbReference>
<evidence type="ECO:0000256" key="1">
    <source>
        <dbReference type="SAM" id="MobiDB-lite"/>
    </source>
</evidence>
<dbReference type="AlphaFoldDB" id="A0A024H7C5"/>
<feature type="region of interest" description="Disordered" evidence="1">
    <location>
        <begin position="125"/>
        <end position="243"/>
    </location>
</feature>
<keyword evidence="4" id="KW-1185">Reference proteome</keyword>
<evidence type="ECO:0000313" key="4">
    <source>
        <dbReference type="Proteomes" id="UP000035722"/>
    </source>
</evidence>
<dbReference type="OrthoDB" id="4952411at2"/>
<protein>
    <submittedName>
        <fullName evidence="3">Uncharacterized protein</fullName>
    </submittedName>
</protein>
<keyword evidence="2" id="KW-0812">Transmembrane</keyword>
<organism evidence="3 4">
    <name type="scientific">Pseudarthrobacter siccitolerans</name>
    <dbReference type="NCBI Taxonomy" id="861266"/>
    <lineage>
        <taxon>Bacteria</taxon>
        <taxon>Bacillati</taxon>
        <taxon>Actinomycetota</taxon>
        <taxon>Actinomycetes</taxon>
        <taxon>Micrococcales</taxon>
        <taxon>Micrococcaceae</taxon>
        <taxon>Pseudarthrobacter</taxon>
    </lineage>
</organism>
<keyword evidence="2" id="KW-1133">Transmembrane helix</keyword>
<name>A0A024H7C5_9MICC</name>
<reference evidence="4" key="1">
    <citation type="journal article" date="2014" name="Genome Announc.">
        <title>Genome Sequence of Arthrobacter siccitolerans 4J27, a Xeroprotectant-Producing Desiccation-Tolerant Microorganism.</title>
        <authorList>
            <person name="Manzanera M."/>
            <person name="Santa-Cruz-Calvo L."/>
            <person name="Vilchez J.I."/>
            <person name="Garcia-Fontana C."/>
            <person name="Silva-Castro G.A."/>
            <person name="Calvo C."/>
            <person name="Gonzalez-Lopez J."/>
        </authorList>
    </citation>
    <scope>NUCLEOTIDE SEQUENCE [LARGE SCALE GENOMIC DNA]</scope>
    <source>
        <strain evidence="4">4J27</strain>
    </source>
</reference>